<accession>A0A5A9NBV3</accession>
<keyword evidence="2" id="KW-1133">Transmembrane helix</keyword>
<comment type="caution">
    <text evidence="3">The sequence shown here is derived from an EMBL/GenBank/DDBJ whole genome shotgun (WGS) entry which is preliminary data.</text>
</comment>
<feature type="region of interest" description="Disordered" evidence="1">
    <location>
        <begin position="77"/>
        <end position="97"/>
    </location>
</feature>
<evidence type="ECO:0000256" key="1">
    <source>
        <dbReference type="SAM" id="MobiDB-lite"/>
    </source>
</evidence>
<evidence type="ECO:0000256" key="2">
    <source>
        <dbReference type="SAM" id="Phobius"/>
    </source>
</evidence>
<gene>
    <name evidence="3" type="ORF">E1301_Tti022448</name>
</gene>
<keyword evidence="2" id="KW-0812">Transmembrane</keyword>
<organism evidence="3 4">
    <name type="scientific">Triplophysa tibetana</name>
    <dbReference type="NCBI Taxonomy" id="1572043"/>
    <lineage>
        <taxon>Eukaryota</taxon>
        <taxon>Metazoa</taxon>
        <taxon>Chordata</taxon>
        <taxon>Craniata</taxon>
        <taxon>Vertebrata</taxon>
        <taxon>Euteleostomi</taxon>
        <taxon>Actinopterygii</taxon>
        <taxon>Neopterygii</taxon>
        <taxon>Teleostei</taxon>
        <taxon>Ostariophysi</taxon>
        <taxon>Cypriniformes</taxon>
        <taxon>Nemacheilidae</taxon>
        <taxon>Triplophysa</taxon>
    </lineage>
</organism>
<protein>
    <submittedName>
        <fullName evidence="3">Uncharacterized protein</fullName>
    </submittedName>
</protein>
<proteinExistence type="predicted"/>
<feature type="compositionally biased region" description="Acidic residues" evidence="1">
    <location>
        <begin position="139"/>
        <end position="160"/>
    </location>
</feature>
<keyword evidence="4" id="KW-1185">Reference proteome</keyword>
<reference evidence="3 4" key="1">
    <citation type="journal article" date="2019" name="Mol. Ecol. Resour.">
        <title>Chromosome-level genome assembly of Triplophysa tibetana, a fish adapted to the harsh high-altitude environment of the Tibetan Plateau.</title>
        <authorList>
            <person name="Yang X."/>
            <person name="Liu H."/>
            <person name="Ma Z."/>
            <person name="Zou Y."/>
            <person name="Zou M."/>
            <person name="Mao Y."/>
            <person name="Li X."/>
            <person name="Wang H."/>
            <person name="Chen T."/>
            <person name="Wang W."/>
            <person name="Yang R."/>
        </authorList>
    </citation>
    <scope>NUCLEOTIDE SEQUENCE [LARGE SCALE GENOMIC DNA]</scope>
    <source>
        <strain evidence="3">TTIB1903HZAU</strain>
        <tissue evidence="3">Muscle</tissue>
    </source>
</reference>
<evidence type="ECO:0000313" key="4">
    <source>
        <dbReference type="Proteomes" id="UP000324632"/>
    </source>
</evidence>
<feature type="transmembrane region" description="Helical" evidence="2">
    <location>
        <begin position="21"/>
        <end position="39"/>
    </location>
</feature>
<feature type="compositionally biased region" description="Low complexity" evidence="1">
    <location>
        <begin position="161"/>
        <end position="188"/>
    </location>
</feature>
<name>A0A5A9NBV3_9TELE</name>
<sequence length="312" mass="34192">MYFVQVLKHRMAFCKVRRKEFVILFGFTFINLIHCRSLAPLSGTQTNNDDGNKMISEMSDQRGFDEQLADFDPIDDDNVFDETSDAGDKTLSEEQLSDFDYPMEDVTVFDLPRSAVETASDDWNTTLSDMSDQGKFDEQFADFDDPIDDFSEPESSEPESSEPASSEPASSEPASSEPASSGPASSEPESSEPESSEWALLQGQGSEVMHEQFGNSSEGGWAKMSPKLRCGDDLMNLQLFGSDVDQVELCRGSSAPVPLGHLPPDCGRTSPTHGGLVYATPYDGCGVAKQGGNYLMQMLWQGYRVVISCPMA</sequence>
<dbReference type="AlphaFoldDB" id="A0A5A9NBV3"/>
<keyword evidence="2" id="KW-0472">Membrane</keyword>
<feature type="region of interest" description="Disordered" evidence="1">
    <location>
        <begin position="139"/>
        <end position="201"/>
    </location>
</feature>
<dbReference type="EMBL" id="SOYY01000021">
    <property type="protein sequence ID" value="KAA0706279.1"/>
    <property type="molecule type" value="Genomic_DNA"/>
</dbReference>
<evidence type="ECO:0000313" key="3">
    <source>
        <dbReference type="EMBL" id="KAA0706279.1"/>
    </source>
</evidence>
<dbReference type="Proteomes" id="UP000324632">
    <property type="component" value="Chromosome 21"/>
</dbReference>